<dbReference type="RefSeq" id="XP_005851837.1">
    <property type="nucleotide sequence ID" value="XM_005851775.1"/>
</dbReference>
<feature type="compositionally biased region" description="Low complexity" evidence="2">
    <location>
        <begin position="1047"/>
        <end position="1072"/>
    </location>
</feature>
<proteinExistence type="predicted"/>
<feature type="compositionally biased region" description="Low complexity" evidence="2">
    <location>
        <begin position="1252"/>
        <end position="1284"/>
    </location>
</feature>
<comment type="subcellular location">
    <subcellularLocation>
        <location evidence="1">Endoplasmic reticulum membrane</location>
    </subcellularLocation>
</comment>
<feature type="region of interest" description="Disordered" evidence="2">
    <location>
        <begin position="547"/>
        <end position="612"/>
    </location>
</feature>
<dbReference type="GeneID" id="17359097"/>
<feature type="compositionally biased region" description="Low complexity" evidence="2">
    <location>
        <begin position="1132"/>
        <end position="1143"/>
    </location>
</feature>
<name>E1Z2W0_CHLVA</name>
<feature type="compositionally biased region" description="Pro residues" evidence="2">
    <location>
        <begin position="140"/>
        <end position="151"/>
    </location>
</feature>
<feature type="compositionally biased region" description="Gly residues" evidence="2">
    <location>
        <begin position="695"/>
        <end position="706"/>
    </location>
</feature>
<protein>
    <submittedName>
        <fullName evidence="3">Expressed protein</fullName>
    </submittedName>
</protein>
<feature type="region of interest" description="Disordered" evidence="2">
    <location>
        <begin position="299"/>
        <end position="417"/>
    </location>
</feature>
<keyword evidence="4" id="KW-1185">Reference proteome</keyword>
<evidence type="ECO:0000313" key="4">
    <source>
        <dbReference type="Proteomes" id="UP000008141"/>
    </source>
</evidence>
<feature type="compositionally biased region" description="Gly residues" evidence="2">
    <location>
        <begin position="379"/>
        <end position="396"/>
    </location>
</feature>
<dbReference type="PANTHER" id="PTHR13466:SF0">
    <property type="entry name" value="SMP-LTD DOMAIN-CONTAINING PROTEIN"/>
    <property type="match status" value="1"/>
</dbReference>
<sequence length="1293" mass="131187">MLFPTGLLASVLTLVAGVLLGLAGAAGALALAFYRLTHPKSSSQHAHGPTVGQLRPPRHGRRRVPAAHGSGNTATAPGPTLPHAIACGGEFSGIVYSSPASLWRREDTVGNWPPTSDPTQGSFRAWEASLAQGTLVLRPILPPPGAKPPSPGRGAPEQPGQQGKRGAAGEGVPDAASPSAAAAAGAGAGPAEPAAELVPPTKVGIPLDGCLVELVADGLRGRSEFIRRAPLLISHPRWKLLEGEPAFYLWADDPASKQQWLHALGWWCQDAEKLRAVEAMYGAYCEAMRDRSILEYAEQAPPGGAGSHGPAAAEDAGGGGGSEAGPDGQALALVAATGEQRQAKQRGWKGWGASKVQNMRRKMTQKQRDGSQDGADSSGAGGGPFASPGKQGGGPRGSTPPSLDPSPAKGPSAAEVQSLESFIDAKWMQSRKVQMPAAIPQAVVQSRHGSRHGSRPGSHQTSPKAIPAPPAASAHLAGPLPNSGSAASSLGVSVGSVPGLLGTSLGAGSGFITPPLGSSPAVGGGGLLGAAQGLPPGVRRAETMPAHLASGGGSTAALPPGSPLGRPERGQQMPAAAAAEAARQQQQQPQEGSEGALPVQPAGAAPPPEGAAAKSAFVLPQGLPPLLSPDYAGGFTVTIEAKVDIRDAAAWGRLDQALTRLAEGKQKRGGSSASVAGHVGVQALPPHAASAPALGGSGGSGSGGGGGEEEGEEEGEPLSPDSSAASDDASLDGGSGSGRGGAGRGFMGGIRRQAAKKLRQLAESTAAHISRIPLRLSLTFSALEGTMCAWVPPPPGNRLFYAFVSPPHLELVAKPELAGRLLKYSYHIARVSAWIEHRLRAAITKNMVFPRWAAATSRWRRSWGWTSPMPWTACPPWPSTCSKQPAAVPPAMAVAVAAGGAAEAGRRSSGGGSSEQQEELDVEASLSLPSLQGSAAAELPVEPAGAAGGTAAAGGGSSEGHLISPRYDQADGGGDGPEQLAAVDFRPPAATAQGRLPTAADAWDAALAQERSGEAPTPRFADQAWQAAPQQLRRQPVASGPLGAGAGQPQPQQQQRQPEQAVQEAAGQQAAARRPSLQLRLSATRSLDPDFTTSAEHTKFGEAPPAALPNYTAVRRTLSARSDGSAGGGPGSSRSGGSSGAPREAVGASLGRSLAYLRRQTSLQHQPREAAEQQEASMQAWLEQASPQRPPQHSHAQQASPPGGGGADGGDPHRMRQQGSFKEQAGKFFRQASTKMNAAGKALATQMKEIQQQRAAGAGASGLPHSGSNSARSAASPLSSPGRSKPQQQAAPA</sequence>
<feature type="region of interest" description="Disordered" evidence="2">
    <location>
        <begin position="687"/>
        <end position="746"/>
    </location>
</feature>
<feature type="region of interest" description="Disordered" evidence="2">
    <location>
        <begin position="946"/>
        <end position="981"/>
    </location>
</feature>
<reference evidence="3 4" key="1">
    <citation type="journal article" date="2010" name="Plant Cell">
        <title>The Chlorella variabilis NC64A genome reveals adaptation to photosymbiosis, coevolution with viruses, and cryptic sex.</title>
        <authorList>
            <person name="Blanc G."/>
            <person name="Duncan G."/>
            <person name="Agarkova I."/>
            <person name="Borodovsky M."/>
            <person name="Gurnon J."/>
            <person name="Kuo A."/>
            <person name="Lindquist E."/>
            <person name="Lucas S."/>
            <person name="Pangilinan J."/>
            <person name="Polle J."/>
            <person name="Salamov A."/>
            <person name="Terry A."/>
            <person name="Yamada T."/>
            <person name="Dunigan D.D."/>
            <person name="Grigoriev I.V."/>
            <person name="Claverie J.M."/>
            <person name="Van Etten J.L."/>
        </authorList>
    </citation>
    <scope>NUCLEOTIDE SEQUENCE [LARGE SCALE GENOMIC DNA]</scope>
    <source>
        <strain evidence="3 4">NC64A</strain>
    </source>
</reference>
<dbReference type="KEGG" id="cvr:CHLNCDRAFT_56535"/>
<feature type="compositionally biased region" description="Gly residues" evidence="2">
    <location>
        <begin position="733"/>
        <end position="746"/>
    </location>
</feature>
<dbReference type="OrthoDB" id="514563at2759"/>
<dbReference type="InParanoid" id="E1Z2W0"/>
<feature type="compositionally biased region" description="Basic residues" evidence="2">
    <location>
        <begin position="56"/>
        <end position="65"/>
    </location>
</feature>
<gene>
    <name evidence="3" type="ORF">CHLNCDRAFT_56535</name>
</gene>
<feature type="region of interest" description="Disordered" evidence="2">
    <location>
        <begin position="439"/>
        <end position="489"/>
    </location>
</feature>
<evidence type="ECO:0000256" key="2">
    <source>
        <dbReference type="SAM" id="MobiDB-lite"/>
    </source>
</evidence>
<feature type="compositionally biased region" description="Gly residues" evidence="2">
    <location>
        <begin position="946"/>
        <end position="958"/>
    </location>
</feature>
<accession>E1Z2W0</accession>
<feature type="compositionally biased region" description="Low complexity" evidence="2">
    <location>
        <begin position="471"/>
        <end position="489"/>
    </location>
</feature>
<evidence type="ECO:0000313" key="3">
    <source>
        <dbReference type="EMBL" id="EFN59735.1"/>
    </source>
</evidence>
<dbReference type="eggNOG" id="KOG2238">
    <property type="taxonomic scope" value="Eukaryota"/>
</dbReference>
<feature type="compositionally biased region" description="Acidic residues" evidence="2">
    <location>
        <begin position="707"/>
        <end position="716"/>
    </location>
</feature>
<feature type="compositionally biased region" description="Polar residues" evidence="2">
    <location>
        <begin position="1079"/>
        <end position="1095"/>
    </location>
</feature>
<dbReference type="EMBL" id="GL433835">
    <property type="protein sequence ID" value="EFN59735.1"/>
    <property type="molecule type" value="Genomic_DNA"/>
</dbReference>
<feature type="region of interest" description="Disordered" evidence="2">
    <location>
        <begin position="138"/>
        <end position="193"/>
    </location>
</feature>
<organism evidence="4">
    <name type="scientific">Chlorella variabilis</name>
    <name type="common">Green alga</name>
    <dbReference type="NCBI Taxonomy" id="554065"/>
    <lineage>
        <taxon>Eukaryota</taxon>
        <taxon>Viridiplantae</taxon>
        <taxon>Chlorophyta</taxon>
        <taxon>core chlorophytes</taxon>
        <taxon>Trebouxiophyceae</taxon>
        <taxon>Chlorellales</taxon>
        <taxon>Chlorellaceae</taxon>
        <taxon>Chlorella clade</taxon>
        <taxon>Chlorella</taxon>
    </lineage>
</organism>
<feature type="region of interest" description="Disordered" evidence="2">
    <location>
        <begin position="1008"/>
        <end position="1293"/>
    </location>
</feature>
<dbReference type="Proteomes" id="UP000008141">
    <property type="component" value="Unassembled WGS sequence"/>
</dbReference>
<dbReference type="GO" id="GO:0008289">
    <property type="term" value="F:lipid binding"/>
    <property type="evidence" value="ECO:0007669"/>
    <property type="project" value="TreeGrafter"/>
</dbReference>
<feature type="compositionally biased region" description="Low complexity" evidence="2">
    <location>
        <begin position="717"/>
        <end position="732"/>
    </location>
</feature>
<dbReference type="GO" id="GO:0005789">
    <property type="term" value="C:endoplasmic reticulum membrane"/>
    <property type="evidence" value="ECO:0007669"/>
    <property type="project" value="UniProtKB-SubCell"/>
</dbReference>
<dbReference type="PANTHER" id="PTHR13466">
    <property type="entry name" value="TEX2 PROTEIN-RELATED"/>
    <property type="match status" value="1"/>
</dbReference>
<feature type="compositionally biased region" description="Low complexity" evidence="2">
    <location>
        <begin position="570"/>
        <end position="603"/>
    </location>
</feature>
<evidence type="ECO:0000256" key="1">
    <source>
        <dbReference type="ARBA" id="ARBA00004586"/>
    </source>
</evidence>
<feature type="region of interest" description="Disordered" evidence="2">
    <location>
        <begin position="903"/>
        <end position="923"/>
    </location>
</feature>
<feature type="region of interest" description="Disordered" evidence="2">
    <location>
        <begin position="40"/>
        <end position="81"/>
    </location>
</feature>
<feature type="compositionally biased region" description="Low complexity" evidence="2">
    <location>
        <begin position="175"/>
        <end position="193"/>
    </location>
</feature>